<evidence type="ECO:0000313" key="18">
    <source>
        <dbReference type="Proteomes" id="UP000288259"/>
    </source>
</evidence>
<dbReference type="GO" id="GO:0016285">
    <property type="term" value="F:alanyl aminopeptidase activity"/>
    <property type="evidence" value="ECO:0007669"/>
    <property type="project" value="UniProtKB-EC"/>
</dbReference>
<evidence type="ECO:0000256" key="8">
    <source>
        <dbReference type="ARBA" id="ARBA00022723"/>
    </source>
</evidence>
<dbReference type="GO" id="GO:0008270">
    <property type="term" value="F:zinc ion binding"/>
    <property type="evidence" value="ECO:0007669"/>
    <property type="project" value="InterPro"/>
</dbReference>
<dbReference type="InterPro" id="IPR001930">
    <property type="entry name" value="Peptidase_M1"/>
</dbReference>
<evidence type="ECO:0000256" key="11">
    <source>
        <dbReference type="ARBA" id="ARBA00023049"/>
    </source>
</evidence>
<dbReference type="InterPro" id="IPR027268">
    <property type="entry name" value="Peptidase_M4/M1_CTD_sf"/>
</dbReference>
<evidence type="ECO:0000256" key="4">
    <source>
        <dbReference type="ARBA" id="ARBA00012564"/>
    </source>
</evidence>
<comment type="subcellular location">
    <subcellularLocation>
        <location evidence="2">Cytoplasm</location>
    </subcellularLocation>
</comment>
<dbReference type="PANTHER" id="PTHR45726:SF3">
    <property type="entry name" value="LEUKOTRIENE A-4 HYDROLASE"/>
    <property type="match status" value="1"/>
</dbReference>
<dbReference type="InterPro" id="IPR038502">
    <property type="entry name" value="M1_LTA-4_hydro/amino_C_sf"/>
</dbReference>
<feature type="signal peptide" evidence="15">
    <location>
        <begin position="1"/>
        <end position="31"/>
    </location>
</feature>
<keyword evidence="7" id="KW-0645">Protease</keyword>
<dbReference type="GO" id="GO:0005737">
    <property type="term" value="C:cytoplasm"/>
    <property type="evidence" value="ECO:0007669"/>
    <property type="project" value="UniProtKB-SubCell"/>
</dbReference>
<feature type="binding site" evidence="13">
    <location>
        <begin position="159"/>
        <end position="161"/>
    </location>
    <ligand>
        <name>a peptide</name>
        <dbReference type="ChEBI" id="CHEBI:60466"/>
    </ligand>
</feature>
<gene>
    <name evidence="17" type="ORF">CWI71_09730</name>
</gene>
<dbReference type="Proteomes" id="UP000288259">
    <property type="component" value="Unassembled WGS sequence"/>
</dbReference>
<dbReference type="PRINTS" id="PR00756">
    <property type="entry name" value="ALADIPTASE"/>
</dbReference>
<dbReference type="RefSeq" id="WP_126755080.1">
    <property type="nucleotide sequence ID" value="NZ_PIPY01000010.1"/>
</dbReference>
<dbReference type="GO" id="GO:0008237">
    <property type="term" value="F:metallopeptidase activity"/>
    <property type="evidence" value="ECO:0007669"/>
    <property type="project" value="UniProtKB-KW"/>
</dbReference>
<dbReference type="SUPFAM" id="SSF48371">
    <property type="entry name" value="ARM repeat"/>
    <property type="match status" value="1"/>
</dbReference>
<proteinExistence type="inferred from homology"/>
<dbReference type="InterPro" id="IPR016024">
    <property type="entry name" value="ARM-type_fold"/>
</dbReference>
<dbReference type="InterPro" id="IPR034015">
    <property type="entry name" value="M1_LTA4H"/>
</dbReference>
<sequence>MAIKQNIVHTVAHWACAAAVITAATSSTAWAEDAHSYAKLDEVATPYLELDLNMDFAAQQLRGTATYDLLRRSDATTVHLDTRDLSISKTEIWQDNAWQETEFTLGEPHETLGQELTIEIGEESDKVRIHYATAPTASGLQWLTPAQTKSGKLPFMFSQSQPIHARSWIPIQDTPALRLTYNAEVTTPPNILAVMSANNSLDPELDGQYSFSMPQPIPPYLIAIAAGELEVEKISDKVAVFAEPYIVDEAAWEWADTPAMIEATEELYGPYRWDRYDLLVLPPSFPFGGMENPRLSFITPTVVSGDRTLINLIAHELAHSWSGNLVTNASWRDLWLNEGFTSYVENRIMEALFGERRAQMELALGYQDLLEDMKRLPPEDTVLNIELGTRHPDDVFSQVPYVKGQLFLVYLENKFGREIFDEFVRGYFDHFAFQSISTAEFKDYLQEHLLAKHPGVVSMDKINEWIHEPGLPEDAPQPTSDAFAKVEKQMQRWLKGGQLQTEDWTTHEWLHFINNLPLDISSVNMRRLDEQFNLTQSNNAEIAHAWLKLAIIKDYEPARERLRNYLLTIGRNKLVSPLYRELAKTPEDLKWAREIYQQAKPGYHPLTQTVNEDLLYPENQKQE</sequence>
<dbReference type="InterPro" id="IPR015211">
    <property type="entry name" value="Peptidase_M1_C"/>
</dbReference>
<reference evidence="18" key="1">
    <citation type="journal article" date="2018" name="Front. Microbiol.">
        <title>Genome-Based Analysis Reveals the Taxonomy and Diversity of the Family Idiomarinaceae.</title>
        <authorList>
            <person name="Liu Y."/>
            <person name="Lai Q."/>
            <person name="Shao Z."/>
        </authorList>
    </citation>
    <scope>NUCLEOTIDE SEQUENCE [LARGE SCALE GENOMIC DNA]</scope>
    <source>
        <strain evidence="18">CVS-6</strain>
    </source>
</reference>
<keyword evidence="9" id="KW-0378">Hydrolase</keyword>
<evidence type="ECO:0000256" key="12">
    <source>
        <dbReference type="PIRSR" id="PIRSR634015-1"/>
    </source>
</evidence>
<keyword evidence="17" id="KW-0031">Aminopeptidase</keyword>
<comment type="similarity">
    <text evidence="3">Belongs to the peptidase M1 family.</text>
</comment>
<dbReference type="CDD" id="cd09599">
    <property type="entry name" value="M1_LTA4H"/>
    <property type="match status" value="1"/>
</dbReference>
<evidence type="ECO:0000256" key="13">
    <source>
        <dbReference type="PIRSR" id="PIRSR634015-2"/>
    </source>
</evidence>
<dbReference type="OrthoDB" id="100605at2"/>
<dbReference type="SMART" id="SM01263">
    <property type="entry name" value="Leuk-A4-hydro_C"/>
    <property type="match status" value="1"/>
</dbReference>
<dbReference type="Pfam" id="PF17900">
    <property type="entry name" value="Peptidase_M1_N"/>
    <property type="match status" value="1"/>
</dbReference>
<dbReference type="Gene3D" id="1.10.390.10">
    <property type="entry name" value="Neutral Protease Domain 2"/>
    <property type="match status" value="1"/>
</dbReference>
<dbReference type="Pfam" id="PF01433">
    <property type="entry name" value="Peptidase_M1"/>
    <property type="match status" value="1"/>
</dbReference>
<feature type="chain" id="PRO_5019562977" description="Aminopeptidase N" evidence="15">
    <location>
        <begin position="32"/>
        <end position="623"/>
    </location>
</feature>
<comment type="caution">
    <text evidence="17">The sequence shown here is derived from an EMBL/GenBank/DDBJ whole genome shotgun (WGS) entry which is preliminary data.</text>
</comment>
<dbReference type="AlphaFoldDB" id="A0A432YCK9"/>
<feature type="binding site" evidence="13">
    <location>
        <begin position="286"/>
        <end position="291"/>
    </location>
    <ligand>
        <name>a peptide</name>
        <dbReference type="ChEBI" id="CHEBI:60466"/>
    </ligand>
</feature>
<dbReference type="PANTHER" id="PTHR45726">
    <property type="entry name" value="LEUKOTRIENE A-4 HYDROLASE"/>
    <property type="match status" value="1"/>
</dbReference>
<feature type="binding site" evidence="14">
    <location>
        <position position="315"/>
    </location>
    <ligand>
        <name>Zn(2+)</name>
        <dbReference type="ChEBI" id="CHEBI:29105"/>
        <note>catalytic</note>
    </ligand>
</feature>
<evidence type="ECO:0000256" key="10">
    <source>
        <dbReference type="ARBA" id="ARBA00022833"/>
    </source>
</evidence>
<dbReference type="Pfam" id="PF09127">
    <property type="entry name" value="Leuk-A4-hydro_C"/>
    <property type="match status" value="1"/>
</dbReference>
<keyword evidence="18" id="KW-1185">Reference proteome</keyword>
<name>A0A432YCK9_9GAMM</name>
<dbReference type="InterPro" id="IPR045357">
    <property type="entry name" value="Aminopeptidase_N-like_N"/>
</dbReference>
<keyword evidence="8 14" id="KW-0479">Metal-binding</keyword>
<keyword evidence="10 14" id="KW-0862">Zinc</keyword>
<evidence type="ECO:0000256" key="5">
    <source>
        <dbReference type="ARBA" id="ARBA00015611"/>
    </source>
</evidence>
<comment type="cofactor">
    <cofactor evidence="14">
        <name>Zn(2+)</name>
        <dbReference type="ChEBI" id="CHEBI:29105"/>
    </cofactor>
    <text evidence="14">Binds 1 zinc ion per subunit.</text>
</comment>
<keyword evidence="11" id="KW-0482">Metalloprotease</keyword>
<evidence type="ECO:0000256" key="3">
    <source>
        <dbReference type="ARBA" id="ARBA00010136"/>
    </source>
</evidence>
<dbReference type="FunFam" id="3.30.2010.30:FF:000001">
    <property type="entry name" value="Leukotriene A(4) hydrolase"/>
    <property type="match status" value="1"/>
</dbReference>
<comment type="catalytic activity">
    <reaction evidence="1">
        <text>Release of an N-terminal amino acid, Xaa-|-Yaa- from a peptide, amide or arylamide. Xaa is preferably Ala, but may be most amino acids including Pro (slow action). When a terminal hydrophobic residue is followed by a prolyl residue, the two may be released as an intact Xaa-Pro dipeptide.</text>
        <dbReference type="EC" id="3.4.11.2"/>
    </reaction>
</comment>
<dbReference type="Gene3D" id="1.25.40.320">
    <property type="entry name" value="Peptidase M1, leukotriene A4 hydrolase/aminopeptidase C-terminal domain"/>
    <property type="match status" value="1"/>
</dbReference>
<keyword evidence="15" id="KW-0732">Signal</keyword>
<evidence type="ECO:0000256" key="1">
    <source>
        <dbReference type="ARBA" id="ARBA00000098"/>
    </source>
</evidence>
<evidence type="ECO:0000256" key="6">
    <source>
        <dbReference type="ARBA" id="ARBA00022490"/>
    </source>
</evidence>
<dbReference type="InterPro" id="IPR014782">
    <property type="entry name" value="Peptidase_M1_dom"/>
</dbReference>
<feature type="binding site" evidence="14">
    <location>
        <position position="319"/>
    </location>
    <ligand>
        <name>Zn(2+)</name>
        <dbReference type="ChEBI" id="CHEBI:29105"/>
        <note>catalytic</note>
    </ligand>
</feature>
<organism evidence="17 18">
    <name type="scientific">Pseudidiomarina insulisalsae</name>
    <dbReference type="NCBI Taxonomy" id="575789"/>
    <lineage>
        <taxon>Bacteria</taxon>
        <taxon>Pseudomonadati</taxon>
        <taxon>Pseudomonadota</taxon>
        <taxon>Gammaproteobacteria</taxon>
        <taxon>Alteromonadales</taxon>
        <taxon>Idiomarinaceae</taxon>
        <taxon>Pseudidiomarina</taxon>
    </lineage>
</organism>
<feature type="domain" description="Peptidase M1 leukotriene A4 hydrolase/aminopeptidase C-terminal" evidence="16">
    <location>
        <begin position="480"/>
        <end position="615"/>
    </location>
</feature>
<dbReference type="SUPFAM" id="SSF55486">
    <property type="entry name" value="Metalloproteases ('zincins'), catalytic domain"/>
    <property type="match status" value="1"/>
</dbReference>
<protein>
    <recommendedName>
        <fullName evidence="5">Aminopeptidase N</fullName>
        <ecNumber evidence="4">3.4.11.2</ecNumber>
    </recommendedName>
</protein>
<evidence type="ECO:0000256" key="14">
    <source>
        <dbReference type="PIRSR" id="PIRSR634015-3"/>
    </source>
</evidence>
<dbReference type="GO" id="GO:0006508">
    <property type="term" value="P:proteolysis"/>
    <property type="evidence" value="ECO:0007669"/>
    <property type="project" value="UniProtKB-KW"/>
</dbReference>
<dbReference type="SUPFAM" id="SSF63737">
    <property type="entry name" value="Leukotriene A4 hydrolase N-terminal domain"/>
    <property type="match status" value="1"/>
</dbReference>
<evidence type="ECO:0000256" key="2">
    <source>
        <dbReference type="ARBA" id="ARBA00004496"/>
    </source>
</evidence>
<feature type="binding site" evidence="13">
    <location>
        <begin position="571"/>
        <end position="573"/>
    </location>
    <ligand>
        <name>a peptide</name>
        <dbReference type="ChEBI" id="CHEBI:60466"/>
    </ligand>
</feature>
<dbReference type="InterPro" id="IPR042097">
    <property type="entry name" value="Aminopeptidase_N-like_N_sf"/>
</dbReference>
<dbReference type="Gene3D" id="3.30.2010.30">
    <property type="match status" value="1"/>
</dbReference>
<evidence type="ECO:0000256" key="9">
    <source>
        <dbReference type="ARBA" id="ARBA00022801"/>
    </source>
</evidence>
<dbReference type="InterPro" id="IPR049980">
    <property type="entry name" value="LTA4H_cat"/>
</dbReference>
<accession>A0A432YCK9</accession>
<feature type="active site" description="Proton donor" evidence="12">
    <location>
        <position position="401"/>
    </location>
</feature>
<dbReference type="Gene3D" id="2.60.40.1730">
    <property type="entry name" value="tricorn interacting facor f3 domain"/>
    <property type="match status" value="1"/>
</dbReference>
<dbReference type="EMBL" id="PIPY01000010">
    <property type="protein sequence ID" value="RUO58694.1"/>
    <property type="molecule type" value="Genomic_DNA"/>
</dbReference>
<keyword evidence="6" id="KW-0963">Cytoplasm</keyword>
<evidence type="ECO:0000256" key="7">
    <source>
        <dbReference type="ARBA" id="ARBA00022670"/>
    </source>
</evidence>
<feature type="binding site" evidence="14">
    <location>
        <position position="338"/>
    </location>
    <ligand>
        <name>Zn(2+)</name>
        <dbReference type="ChEBI" id="CHEBI:29105"/>
        <note>catalytic</note>
    </ligand>
</feature>
<evidence type="ECO:0000256" key="15">
    <source>
        <dbReference type="SAM" id="SignalP"/>
    </source>
</evidence>
<evidence type="ECO:0000259" key="16">
    <source>
        <dbReference type="SMART" id="SM01263"/>
    </source>
</evidence>
<feature type="active site" description="Proton acceptor" evidence="12">
    <location>
        <position position="316"/>
    </location>
</feature>
<dbReference type="EC" id="3.4.11.2" evidence="4"/>
<evidence type="ECO:0000313" key="17">
    <source>
        <dbReference type="EMBL" id="RUO58694.1"/>
    </source>
</evidence>